<sequence length="1190" mass="137039">MFLKKIESVGFKSFAERISVDFVPGVTAVVGPNGSGKSNITDAIRWVLGEQSAKSLRGTKMEDIIFQGSDTRRPLNVAEVTLVLDNHDQTLPVDYDEVSVTRRVYRSGDSEFLLNKQSCRLKDIVDLFLDSGLGREAFSIISQGKVEEILSSKAEERRTIFEEAAGVLKYKNRKKKAEYKLAETQENLNRIEDITHEIETQLEPLKEQASIAKEYLEKKETLQEKEIALLNAEIETLHEQWSSHLATIEEKKNEELTITTSINQKEAVLEKERQEMQHLDQSIETLQEKLLTLTQELEQLEGNKKLIEERSRHFEENKTKLEDEIDNLQTKSATLSNELEIENQKLSELQESRNDTKKELKQLQETLDKSEEKIEEKIEELKSDYIELLNNQAAKRNAKQSIEQQLSQMNYRQENQKTRFEDQIAEREALTSTLTSLKEKLASQQVERNNKEQALSTAKQDLTEAKQQFQTLENKLHQGYQYLEKLKSKKEMLEDMKEDFQGFFQGVKAVLKAREEDRLSGIHGAVIELLDVPKLYITAMETALGGQSQHIIVDDDNTARQAIQWLKQSKNGRATFLPLQTMRAKSLPTHAEQKISSHPGFSGIASNLVHFDEKYTNVMRYLLGNTIFAKTLKDANEIAGLVERRYRVVTLDGDVVNPGGAMSGGARKNTNQSLFTRDKDLQEVTDQLEQFQQRAVEFEQKVRDQKQLVSDKESVIEQLRATIQTLQQTENQLQAQVTENEVHVRHIHDNLSIYDQEKEQFEQDKSNLIKQSKEIEEKLSTIADELVRLQAEIDRLTNEKNSHQENLAQVQANYHRLQITLAEQESQVQHQAEKTTNATNRLEELQTSKQESQQQLQELIAFHENSEKQENIEEKVKQQQIEKQETTELIQSYRQKRLKQMQFIEDEEREIKTTQNQKQALLEMIQTNEVKANRLDVELENRLHHLQTEYTISYELAKETYPTADDINQSSQEVKLIKRSIEDLGTVNLGSIDEYERIRERYEFLTEQQTDLLDAKETLYSVIAEMDEEMQRRFETTFYQIKEEFSFVFEQLFGGGHAALTLTDPTNMLETGVDIKAQPPGKKAQQLALLSGGERALTAIALLFAILRVRPVPFCVLDEVEAALDDANVDRFARYLKDYSENTQFIVITHRKGTMEGADVLYGVTMQESGVSRLVSVKLEETKDLMNVTT</sequence>
<dbReference type="Pfam" id="PF02463">
    <property type="entry name" value="SMC_N"/>
    <property type="match status" value="2"/>
</dbReference>
<dbReference type="GO" id="GO:0007059">
    <property type="term" value="P:chromosome segregation"/>
    <property type="evidence" value="ECO:0007669"/>
    <property type="project" value="UniProtKB-UniRule"/>
</dbReference>
<dbReference type="InterPro" id="IPR011890">
    <property type="entry name" value="SMC_prok"/>
</dbReference>
<evidence type="ECO:0000256" key="1">
    <source>
        <dbReference type="ARBA" id="ARBA00004496"/>
    </source>
</evidence>
<keyword evidence="4 7" id="KW-0067">ATP-binding</keyword>
<reference evidence="9" key="1">
    <citation type="journal article" date="2014" name="Int. J. Syst. Evol. Microbiol.">
        <title>Complete genome sequence of Corynebacterium casei LMG S-19264T (=DSM 44701T), isolated from a smear-ripened cheese.</title>
        <authorList>
            <consortium name="US DOE Joint Genome Institute (JGI-PGF)"/>
            <person name="Walter F."/>
            <person name="Albersmeier A."/>
            <person name="Kalinowski J."/>
            <person name="Ruckert C."/>
        </authorList>
    </citation>
    <scope>NUCLEOTIDE SEQUENCE</scope>
    <source>
        <strain evidence="9">CGMCC 1.6333</strain>
    </source>
</reference>
<dbReference type="OrthoDB" id="9808768at2"/>
<dbReference type="PANTHER" id="PTHR43977">
    <property type="entry name" value="STRUCTURAL MAINTENANCE OF CHROMOSOMES PROTEIN 3"/>
    <property type="match status" value="1"/>
</dbReference>
<dbReference type="Pfam" id="PF06470">
    <property type="entry name" value="SMC_hinge"/>
    <property type="match status" value="1"/>
</dbReference>
<comment type="domain">
    <text evidence="7">Contains large globular domains required for ATP hydrolysis at each terminus and a third globular domain forming a flexible hinge near the middle of the molecule. These domains are separated by coiled-coil structures.</text>
</comment>
<dbReference type="AlphaFoldDB" id="A0A917THP2"/>
<dbReference type="SMART" id="SM00968">
    <property type="entry name" value="SMC_hinge"/>
    <property type="match status" value="1"/>
</dbReference>
<gene>
    <name evidence="7 9" type="primary">smc</name>
    <name evidence="9" type="ORF">GCM10011351_03790</name>
</gene>
<keyword evidence="10" id="KW-1185">Reference proteome</keyword>
<feature type="binding site" evidence="7">
    <location>
        <begin position="32"/>
        <end position="39"/>
    </location>
    <ligand>
        <name>ATP</name>
        <dbReference type="ChEBI" id="CHEBI:30616"/>
    </ligand>
</feature>
<proteinExistence type="inferred from homology"/>
<evidence type="ECO:0000256" key="6">
    <source>
        <dbReference type="ARBA" id="ARBA00023125"/>
    </source>
</evidence>
<dbReference type="GO" id="GO:0016887">
    <property type="term" value="F:ATP hydrolysis activity"/>
    <property type="evidence" value="ECO:0007669"/>
    <property type="project" value="InterPro"/>
</dbReference>
<dbReference type="PIRSF" id="PIRSF005719">
    <property type="entry name" value="SMC"/>
    <property type="match status" value="1"/>
</dbReference>
<feature type="coiled-coil region" evidence="7">
    <location>
        <begin position="262"/>
        <end position="391"/>
    </location>
</feature>
<evidence type="ECO:0000313" key="10">
    <source>
        <dbReference type="Proteomes" id="UP000618460"/>
    </source>
</evidence>
<dbReference type="InterPro" id="IPR036277">
    <property type="entry name" value="SMC_hinge_sf"/>
</dbReference>
<reference evidence="9" key="2">
    <citation type="submission" date="2020-09" db="EMBL/GenBank/DDBJ databases">
        <authorList>
            <person name="Sun Q."/>
            <person name="Zhou Y."/>
        </authorList>
    </citation>
    <scope>NUCLEOTIDE SEQUENCE</scope>
    <source>
        <strain evidence="9">CGMCC 1.6333</strain>
    </source>
</reference>
<keyword evidence="3 7" id="KW-0547">Nucleotide-binding</keyword>
<dbReference type="GO" id="GO:0003677">
    <property type="term" value="F:DNA binding"/>
    <property type="evidence" value="ECO:0007669"/>
    <property type="project" value="UniProtKB-UniRule"/>
</dbReference>
<dbReference type="CDD" id="cd03278">
    <property type="entry name" value="ABC_SMC_barmotin"/>
    <property type="match status" value="2"/>
</dbReference>
<comment type="subunit">
    <text evidence="7">Homodimer.</text>
</comment>
<dbReference type="GO" id="GO:0005694">
    <property type="term" value="C:chromosome"/>
    <property type="evidence" value="ECO:0007669"/>
    <property type="project" value="InterPro"/>
</dbReference>
<dbReference type="GO" id="GO:0005737">
    <property type="term" value="C:cytoplasm"/>
    <property type="evidence" value="ECO:0007669"/>
    <property type="project" value="UniProtKB-SubCell"/>
</dbReference>
<dbReference type="SUPFAM" id="SSF75553">
    <property type="entry name" value="Smc hinge domain"/>
    <property type="match status" value="1"/>
</dbReference>
<dbReference type="GO" id="GO:0030261">
    <property type="term" value="P:chromosome condensation"/>
    <property type="evidence" value="ECO:0007669"/>
    <property type="project" value="InterPro"/>
</dbReference>
<feature type="coiled-coil region" evidence="7">
    <location>
        <begin position="681"/>
        <end position="924"/>
    </location>
</feature>
<dbReference type="InterPro" id="IPR003395">
    <property type="entry name" value="RecF/RecN/SMC_N"/>
</dbReference>
<evidence type="ECO:0000313" key="9">
    <source>
        <dbReference type="EMBL" id="GGM21175.1"/>
    </source>
</evidence>
<comment type="similarity">
    <text evidence="7">Belongs to the SMC family.</text>
</comment>
<evidence type="ECO:0000259" key="8">
    <source>
        <dbReference type="SMART" id="SM00968"/>
    </source>
</evidence>
<keyword evidence="5 7" id="KW-0175">Coiled coil</keyword>
<dbReference type="FunFam" id="3.40.50.300:FF:000901">
    <property type="entry name" value="Chromosome partition protein Smc"/>
    <property type="match status" value="1"/>
</dbReference>
<organism evidence="9 10">
    <name type="scientific">Paraliobacillus quinghaiensis</name>
    <dbReference type="NCBI Taxonomy" id="470815"/>
    <lineage>
        <taxon>Bacteria</taxon>
        <taxon>Bacillati</taxon>
        <taxon>Bacillota</taxon>
        <taxon>Bacilli</taxon>
        <taxon>Bacillales</taxon>
        <taxon>Bacillaceae</taxon>
        <taxon>Paraliobacillus</taxon>
    </lineage>
</organism>
<dbReference type="Gene3D" id="1.20.1060.20">
    <property type="match status" value="1"/>
</dbReference>
<dbReference type="InterPro" id="IPR024704">
    <property type="entry name" value="SMC"/>
</dbReference>
<comment type="function">
    <text evidence="7">Required for chromosome condensation and partitioning.</text>
</comment>
<dbReference type="GO" id="GO:0006260">
    <property type="term" value="P:DNA replication"/>
    <property type="evidence" value="ECO:0007669"/>
    <property type="project" value="UniProtKB-UniRule"/>
</dbReference>
<dbReference type="FunFam" id="3.40.50.300:FF:000984">
    <property type="entry name" value="Chromosome partition protein Smc"/>
    <property type="match status" value="1"/>
</dbReference>
<feature type="domain" description="SMC hinge" evidence="8">
    <location>
        <begin position="520"/>
        <end position="639"/>
    </location>
</feature>
<feature type="coiled-coil region" evidence="7">
    <location>
        <begin position="167"/>
        <end position="225"/>
    </location>
</feature>
<name>A0A917THP2_9BACI</name>
<keyword evidence="6 7" id="KW-0238">DNA-binding</keyword>
<keyword evidence="2 7" id="KW-0963">Cytoplasm</keyword>
<protein>
    <recommendedName>
        <fullName evidence="7">Chromosome partition protein Smc</fullName>
    </recommendedName>
</protein>
<accession>A0A917THP2</accession>
<dbReference type="RefSeq" id="WP_117151742.1">
    <property type="nucleotide sequence ID" value="NZ_BMLG01000001.1"/>
</dbReference>
<dbReference type="InterPro" id="IPR010935">
    <property type="entry name" value="SMC_hinge"/>
</dbReference>
<dbReference type="Gene3D" id="3.30.70.1620">
    <property type="match status" value="1"/>
</dbReference>
<feature type="coiled-coil region" evidence="7">
    <location>
        <begin position="427"/>
        <end position="475"/>
    </location>
</feature>
<dbReference type="Proteomes" id="UP000618460">
    <property type="component" value="Unassembled WGS sequence"/>
</dbReference>
<evidence type="ECO:0000256" key="5">
    <source>
        <dbReference type="ARBA" id="ARBA00023054"/>
    </source>
</evidence>
<dbReference type="HAMAP" id="MF_01894">
    <property type="entry name" value="Smc_prok"/>
    <property type="match status" value="1"/>
</dbReference>
<comment type="caution">
    <text evidence="9">The sequence shown here is derived from an EMBL/GenBank/DDBJ whole genome shotgun (WGS) entry which is preliminary data.</text>
</comment>
<evidence type="ECO:0000256" key="7">
    <source>
        <dbReference type="HAMAP-Rule" id="MF_01894"/>
    </source>
</evidence>
<evidence type="ECO:0000256" key="4">
    <source>
        <dbReference type="ARBA" id="ARBA00022840"/>
    </source>
</evidence>
<dbReference type="NCBIfam" id="TIGR02168">
    <property type="entry name" value="SMC_prok_B"/>
    <property type="match status" value="1"/>
</dbReference>
<dbReference type="SUPFAM" id="SSF52540">
    <property type="entry name" value="P-loop containing nucleoside triphosphate hydrolases"/>
    <property type="match status" value="1"/>
</dbReference>
<dbReference type="EMBL" id="BMLG01000001">
    <property type="protein sequence ID" value="GGM21175.1"/>
    <property type="molecule type" value="Genomic_DNA"/>
</dbReference>
<comment type="subcellular location">
    <subcellularLocation>
        <location evidence="1 7">Cytoplasm</location>
    </subcellularLocation>
</comment>
<evidence type="ECO:0000256" key="2">
    <source>
        <dbReference type="ARBA" id="ARBA00022490"/>
    </source>
</evidence>
<dbReference type="GO" id="GO:0007062">
    <property type="term" value="P:sister chromatid cohesion"/>
    <property type="evidence" value="ECO:0007669"/>
    <property type="project" value="InterPro"/>
</dbReference>
<evidence type="ECO:0000256" key="3">
    <source>
        <dbReference type="ARBA" id="ARBA00022741"/>
    </source>
</evidence>
<dbReference type="GO" id="GO:0005524">
    <property type="term" value="F:ATP binding"/>
    <property type="evidence" value="ECO:0007669"/>
    <property type="project" value="UniProtKB-UniRule"/>
</dbReference>
<dbReference type="InterPro" id="IPR027417">
    <property type="entry name" value="P-loop_NTPase"/>
</dbReference>
<dbReference type="Gene3D" id="3.40.50.300">
    <property type="entry name" value="P-loop containing nucleotide triphosphate hydrolases"/>
    <property type="match status" value="2"/>
</dbReference>